<dbReference type="OrthoDB" id="1467516at2"/>
<accession>A0A2D1U3H8</accession>
<gene>
    <name evidence="2" type="ORF">CPT03_06620</name>
</gene>
<reference evidence="2 3" key="1">
    <citation type="submission" date="2017-10" db="EMBL/GenBank/DDBJ databases">
        <title>Whole genome of Pedobacter ginsengisoli T01R-27 isolated from tomato rhizosphere.</title>
        <authorList>
            <person name="Weon H.-Y."/>
            <person name="Lee S.A."/>
            <person name="Sang M.K."/>
            <person name="Song J."/>
        </authorList>
    </citation>
    <scope>NUCLEOTIDE SEQUENCE [LARGE SCALE GENOMIC DNA]</scope>
    <source>
        <strain evidence="2 3">T01R-27</strain>
    </source>
</reference>
<evidence type="ECO:0000313" key="2">
    <source>
        <dbReference type="EMBL" id="ATP56161.1"/>
    </source>
</evidence>
<organism evidence="2 3">
    <name type="scientific">Pedobacter ginsengisoli</name>
    <dbReference type="NCBI Taxonomy" id="363852"/>
    <lineage>
        <taxon>Bacteria</taxon>
        <taxon>Pseudomonadati</taxon>
        <taxon>Bacteroidota</taxon>
        <taxon>Sphingobacteriia</taxon>
        <taxon>Sphingobacteriales</taxon>
        <taxon>Sphingobacteriaceae</taxon>
        <taxon>Pedobacter</taxon>
    </lineage>
</organism>
<dbReference type="Proteomes" id="UP000223749">
    <property type="component" value="Chromosome"/>
</dbReference>
<evidence type="ECO:0000313" key="3">
    <source>
        <dbReference type="Proteomes" id="UP000223749"/>
    </source>
</evidence>
<feature type="domain" description="DUF4268" evidence="1">
    <location>
        <begin position="10"/>
        <end position="144"/>
    </location>
</feature>
<proteinExistence type="predicted"/>
<dbReference type="Pfam" id="PF14088">
    <property type="entry name" value="DUF4268"/>
    <property type="match status" value="1"/>
</dbReference>
<dbReference type="RefSeq" id="WP_099438103.1">
    <property type="nucleotide sequence ID" value="NZ_CP024091.1"/>
</dbReference>
<dbReference type="EMBL" id="CP024091">
    <property type="protein sequence ID" value="ATP56161.1"/>
    <property type="molecule type" value="Genomic_DNA"/>
</dbReference>
<sequence length="153" mass="18085">MYSKDQASQIKQAFWTAYGQYMALQPSAEGLRINWVNYKTGIKHLAFKMQVDKKSAWIGIEISNPDLSIQQLLFEQFEEYNKLLSNTLGEEWEWEMHTTDEYGKTVCKIYTVLPAVSIFNKEDWPKLISFFKPRIIALDEFWSDARYGFELFK</sequence>
<name>A0A2D1U3H8_9SPHI</name>
<dbReference type="AlphaFoldDB" id="A0A2D1U3H8"/>
<keyword evidence="3" id="KW-1185">Reference proteome</keyword>
<dbReference type="KEGG" id="pgs:CPT03_06620"/>
<protein>
    <recommendedName>
        <fullName evidence="1">DUF4268 domain-containing protein</fullName>
    </recommendedName>
</protein>
<evidence type="ECO:0000259" key="1">
    <source>
        <dbReference type="Pfam" id="PF14088"/>
    </source>
</evidence>
<dbReference type="InterPro" id="IPR025364">
    <property type="entry name" value="DUF4268"/>
</dbReference>